<comment type="caution">
    <text evidence="1">The sequence shown here is derived from an EMBL/GenBank/DDBJ whole genome shotgun (WGS) entry which is preliminary data.</text>
</comment>
<protein>
    <submittedName>
        <fullName evidence="1">Uncharacterized protein</fullName>
    </submittedName>
</protein>
<proteinExistence type="predicted"/>
<accession>A0A7Y9J6H5</accession>
<sequence>MDGRTAGPRVPAWRVLPGRALEALAGARCASLDRTAAPDAVTLDPAAVAELVRGLEVLVTAVGAAGRGPLPVDPHCALAVVADLTATLADAARHVAWTAGLAGQEQAAEVADAVMTTAWALRVLAELGLRVVPAPDGGEPAPPRDPAP</sequence>
<evidence type="ECO:0000313" key="2">
    <source>
        <dbReference type="Proteomes" id="UP000535890"/>
    </source>
</evidence>
<dbReference type="AlphaFoldDB" id="A0A7Y9J6H5"/>
<organism evidence="1 2">
    <name type="scientific">Actinomycetospora corticicola</name>
    <dbReference type="NCBI Taxonomy" id="663602"/>
    <lineage>
        <taxon>Bacteria</taxon>
        <taxon>Bacillati</taxon>
        <taxon>Actinomycetota</taxon>
        <taxon>Actinomycetes</taxon>
        <taxon>Pseudonocardiales</taxon>
        <taxon>Pseudonocardiaceae</taxon>
        <taxon>Actinomycetospora</taxon>
    </lineage>
</organism>
<reference evidence="1 2" key="1">
    <citation type="submission" date="2020-07" db="EMBL/GenBank/DDBJ databases">
        <title>Sequencing the genomes of 1000 actinobacteria strains.</title>
        <authorList>
            <person name="Klenk H.-P."/>
        </authorList>
    </citation>
    <scope>NUCLEOTIDE SEQUENCE [LARGE SCALE GENOMIC DNA]</scope>
    <source>
        <strain evidence="1 2">DSM 45772</strain>
    </source>
</reference>
<dbReference type="EMBL" id="JACCBN010000001">
    <property type="protein sequence ID" value="NYD37297.1"/>
    <property type="molecule type" value="Genomic_DNA"/>
</dbReference>
<dbReference type="RefSeq" id="WP_179794870.1">
    <property type="nucleotide sequence ID" value="NZ_BAABHP010000014.1"/>
</dbReference>
<dbReference type="Proteomes" id="UP000535890">
    <property type="component" value="Unassembled WGS sequence"/>
</dbReference>
<gene>
    <name evidence="1" type="ORF">BJ983_003399</name>
</gene>
<evidence type="ECO:0000313" key="1">
    <source>
        <dbReference type="EMBL" id="NYD37297.1"/>
    </source>
</evidence>
<name>A0A7Y9J6H5_9PSEU</name>
<keyword evidence="2" id="KW-1185">Reference proteome</keyword>